<dbReference type="GO" id="GO:0016887">
    <property type="term" value="F:ATP hydrolysis activity"/>
    <property type="evidence" value="ECO:0007669"/>
    <property type="project" value="InterPro"/>
</dbReference>
<evidence type="ECO:0000313" key="19">
    <source>
        <dbReference type="EMBL" id="KAE9634476.1"/>
    </source>
</evidence>
<feature type="transmembrane region" description="Helical" evidence="17">
    <location>
        <begin position="81"/>
        <end position="97"/>
    </location>
</feature>
<keyword evidence="10" id="KW-0106">Calcium</keyword>
<dbReference type="GO" id="GO:0005886">
    <property type="term" value="C:plasma membrane"/>
    <property type="evidence" value="ECO:0007669"/>
    <property type="project" value="UniProtKB-SubCell"/>
</dbReference>
<evidence type="ECO:0000256" key="10">
    <source>
        <dbReference type="ARBA" id="ARBA00022837"/>
    </source>
</evidence>
<feature type="domain" description="Cation-transporting P-type ATPase N-terminal" evidence="18">
    <location>
        <begin position="3"/>
        <end position="77"/>
    </location>
</feature>
<dbReference type="InterPro" id="IPR006413">
    <property type="entry name" value="P-type_ATPase_IIA_PMR1"/>
</dbReference>
<sequence length="889" mass="97085">MKTFYDKSIEEVVKELNTDMDQGISKEEVSRRLKEYGENRLEEKESRGIFQMFLDQFRDFLVLILIGASIVSMIVGEATDAVIILLIVILNSVLGVFQENRANNALKALKDMAAPQAKVIREGILEKVPSSELVPGDVVILEAGDYIPADLRLVKSVNLKIEEAALTGESVPVEKSARERVEKDAGIGDRVNSAFMSTVVTYGRGKGIVVATGMNTEIGKVASMLEAVEEGPTPLQRKLDQLGKLLGSVCLGICGIIFILGLLRGQEVIEIFMTAVSLAVAAIPEGLPTVVTVVLALGMQKMIKKDAIMKRLGAVETLGSTTVICTDKTGTLTQNKMTVVKIFDGENLWDVTGRGYTTEGEIKKEGSLGKFEPETSPALERLLRAGVLCNDAHLKKGVDEIIGDPTEGALVVLGAKGGYPQETLMAEMPRIGEIPFDSKRKLMSTFHQHKKGIVMYTKGAPDVVLSRCKYIFKDGNPIELTEQDRVRIMEQNHSFANEALRVLALAYKMPEEVKEVLDEEKDLIFLGLVGMIDPPRDEAKEAVAICKKAGIRVVMITGDHKTTGSAIGKAIGIIDRDEEALDGKELDALSDEELKEKVKRVNVFARVSPEHKVRLIKAVKENGEIAAMTGDGVNDAPALKQADIGIAMGITGTDVAKEAADMILTDDNFASIVDAVEEGRTIFGNIRKFVGFLLSCNIGELLVIFIAMLFGAEVPLLPIHLLWINLITDAFPAFALGVEPKEEGIMERPPRDPDEPIVNKEMSIAVGIQSISLALAALLSFWYGLNHFNGEDALTAARTYCFITLAVGELLRAYSARSEEKMIYKMKIFSNMFLNISVLGSLLLLMAVIYIPFLQPIFHTVSLSLFELDMALLFAMIPLIGGEIAKKLK</sequence>
<dbReference type="SUPFAM" id="SSF56784">
    <property type="entry name" value="HAD-like"/>
    <property type="match status" value="1"/>
</dbReference>
<dbReference type="AlphaFoldDB" id="A0A7C8LER4"/>
<dbReference type="Gene3D" id="3.40.1110.10">
    <property type="entry name" value="Calcium-transporting ATPase, cytoplasmic domain N"/>
    <property type="match status" value="1"/>
</dbReference>
<dbReference type="InterPro" id="IPR001757">
    <property type="entry name" value="P_typ_ATPase"/>
</dbReference>
<evidence type="ECO:0000256" key="16">
    <source>
        <dbReference type="ARBA" id="ARBA00048694"/>
    </source>
</evidence>
<feature type="transmembrane region" description="Helical" evidence="17">
    <location>
        <begin position="245"/>
        <end position="265"/>
    </location>
</feature>
<evidence type="ECO:0000256" key="12">
    <source>
        <dbReference type="ARBA" id="ARBA00022967"/>
    </source>
</evidence>
<dbReference type="Pfam" id="PF00689">
    <property type="entry name" value="Cation_ATPase_C"/>
    <property type="match status" value="1"/>
</dbReference>
<evidence type="ECO:0000256" key="5">
    <source>
        <dbReference type="ARBA" id="ARBA00022475"/>
    </source>
</evidence>
<keyword evidence="5" id="KW-1003">Cell membrane</keyword>
<dbReference type="GO" id="GO:0140352">
    <property type="term" value="P:export from cell"/>
    <property type="evidence" value="ECO:0007669"/>
    <property type="project" value="UniProtKB-ARBA"/>
</dbReference>
<dbReference type="InterPro" id="IPR004014">
    <property type="entry name" value="ATPase_P-typ_cation-transptr_N"/>
</dbReference>
<gene>
    <name evidence="19" type="ORF">GND95_07325</name>
</gene>
<evidence type="ECO:0000256" key="4">
    <source>
        <dbReference type="ARBA" id="ARBA00022448"/>
    </source>
</evidence>
<keyword evidence="14" id="KW-0406">Ion transport</keyword>
<feature type="transmembrane region" description="Helical" evidence="17">
    <location>
        <begin position="271"/>
        <end position="297"/>
    </location>
</feature>
<feature type="transmembrane region" description="Helical" evidence="17">
    <location>
        <begin position="857"/>
        <end position="880"/>
    </location>
</feature>
<dbReference type="Gene3D" id="1.20.1110.10">
    <property type="entry name" value="Calcium-transporting ATPase, transmembrane domain"/>
    <property type="match status" value="1"/>
</dbReference>
<keyword evidence="15 17" id="KW-0472">Membrane</keyword>
<dbReference type="Pfam" id="PF00122">
    <property type="entry name" value="E1-E2_ATPase"/>
    <property type="match status" value="1"/>
</dbReference>
<dbReference type="GO" id="GO:0005524">
    <property type="term" value="F:ATP binding"/>
    <property type="evidence" value="ECO:0007669"/>
    <property type="project" value="UniProtKB-KW"/>
</dbReference>
<evidence type="ECO:0000256" key="6">
    <source>
        <dbReference type="ARBA" id="ARBA00022568"/>
    </source>
</evidence>
<dbReference type="InterPro" id="IPR059000">
    <property type="entry name" value="ATPase_P-type_domA"/>
</dbReference>
<dbReference type="CDD" id="cd02089">
    <property type="entry name" value="P-type_ATPase_Ca_prok"/>
    <property type="match status" value="1"/>
</dbReference>
<dbReference type="InterPro" id="IPR023298">
    <property type="entry name" value="ATPase_P-typ_TM_dom_sf"/>
</dbReference>
<dbReference type="Pfam" id="PF13246">
    <property type="entry name" value="Cation_ATPase"/>
    <property type="match status" value="1"/>
</dbReference>
<evidence type="ECO:0000256" key="1">
    <source>
        <dbReference type="ARBA" id="ARBA00004651"/>
    </source>
</evidence>
<dbReference type="GO" id="GO:0005388">
    <property type="term" value="F:P-type calcium transporter activity"/>
    <property type="evidence" value="ECO:0007669"/>
    <property type="project" value="UniProtKB-EC"/>
</dbReference>
<dbReference type="NCBIfam" id="TIGR01522">
    <property type="entry name" value="ATPase-IIA2_Ca"/>
    <property type="match status" value="1"/>
</dbReference>
<dbReference type="InterPro" id="IPR023299">
    <property type="entry name" value="ATPase_P-typ_cyto_dom_N"/>
</dbReference>
<dbReference type="SFLD" id="SFLDF00027">
    <property type="entry name" value="p-type_atpase"/>
    <property type="match status" value="1"/>
</dbReference>
<evidence type="ECO:0000256" key="13">
    <source>
        <dbReference type="ARBA" id="ARBA00022989"/>
    </source>
</evidence>
<keyword evidence="13 17" id="KW-1133">Transmembrane helix</keyword>
<feature type="transmembrane region" description="Helical" evidence="17">
    <location>
        <begin position="689"/>
        <end position="711"/>
    </location>
</feature>
<evidence type="ECO:0000256" key="2">
    <source>
        <dbReference type="ARBA" id="ARBA00005675"/>
    </source>
</evidence>
<dbReference type="SUPFAM" id="SSF81653">
    <property type="entry name" value="Calcium ATPase, transduction domain A"/>
    <property type="match status" value="1"/>
</dbReference>
<dbReference type="PANTHER" id="PTHR42861">
    <property type="entry name" value="CALCIUM-TRANSPORTING ATPASE"/>
    <property type="match status" value="1"/>
</dbReference>
<dbReference type="InterPro" id="IPR018303">
    <property type="entry name" value="ATPase_P-typ_P_site"/>
</dbReference>
<dbReference type="EC" id="7.2.2.10" evidence="3"/>
<dbReference type="Gene3D" id="3.40.50.1000">
    <property type="entry name" value="HAD superfamily/HAD-like"/>
    <property type="match status" value="1"/>
</dbReference>
<organism evidence="19 20">
    <name type="scientific">Defluviitalea raffinosedens</name>
    <dbReference type="NCBI Taxonomy" id="1450156"/>
    <lineage>
        <taxon>Bacteria</taxon>
        <taxon>Bacillati</taxon>
        <taxon>Bacillota</taxon>
        <taxon>Clostridia</taxon>
        <taxon>Lachnospirales</taxon>
        <taxon>Defluviitaleaceae</taxon>
        <taxon>Defluviitalea</taxon>
    </lineage>
</organism>
<dbReference type="Proteomes" id="UP000483018">
    <property type="component" value="Unassembled WGS sequence"/>
</dbReference>
<comment type="subcellular location">
    <subcellularLocation>
        <location evidence="1">Cell membrane</location>
        <topology evidence="1">Multi-pass membrane protein</topology>
    </subcellularLocation>
</comment>
<keyword evidence="8" id="KW-0479">Metal-binding</keyword>
<dbReference type="GO" id="GO:0046872">
    <property type="term" value="F:metal ion binding"/>
    <property type="evidence" value="ECO:0007669"/>
    <property type="project" value="UniProtKB-KW"/>
</dbReference>
<dbReference type="SMART" id="SM00831">
    <property type="entry name" value="Cation_ATPase_N"/>
    <property type="match status" value="1"/>
</dbReference>
<feature type="transmembrane region" description="Helical" evidence="17">
    <location>
        <begin position="764"/>
        <end position="785"/>
    </location>
</feature>
<evidence type="ECO:0000256" key="14">
    <source>
        <dbReference type="ARBA" id="ARBA00023065"/>
    </source>
</evidence>
<dbReference type="PROSITE" id="PS00154">
    <property type="entry name" value="ATPASE_E1_E2"/>
    <property type="match status" value="1"/>
</dbReference>
<dbReference type="FunFam" id="3.40.50.1000:FF:000028">
    <property type="entry name" value="Calcium-transporting P-type ATPase, putative"/>
    <property type="match status" value="1"/>
</dbReference>
<dbReference type="SFLD" id="SFLDS00003">
    <property type="entry name" value="Haloacid_Dehalogenase"/>
    <property type="match status" value="1"/>
</dbReference>
<dbReference type="FunFam" id="2.70.150.10:FF:000016">
    <property type="entry name" value="Calcium-transporting P-type ATPase putative"/>
    <property type="match status" value="1"/>
</dbReference>
<dbReference type="InterPro" id="IPR008250">
    <property type="entry name" value="ATPase_P-typ_transduc_dom_A_sf"/>
</dbReference>
<keyword evidence="7 17" id="KW-0812">Transmembrane</keyword>
<dbReference type="PRINTS" id="PR00120">
    <property type="entry name" value="HATPASE"/>
</dbReference>
<evidence type="ECO:0000256" key="17">
    <source>
        <dbReference type="SAM" id="Phobius"/>
    </source>
</evidence>
<evidence type="ECO:0000256" key="7">
    <source>
        <dbReference type="ARBA" id="ARBA00022692"/>
    </source>
</evidence>
<keyword evidence="12" id="KW-1278">Translocase</keyword>
<dbReference type="InterPro" id="IPR006068">
    <property type="entry name" value="ATPase_P-typ_cation-transptr_C"/>
</dbReference>
<dbReference type="RefSeq" id="WP_158740206.1">
    <property type="nucleotide sequence ID" value="NZ_WSLF01000005.1"/>
</dbReference>
<proteinExistence type="inferred from homology"/>
<dbReference type="OrthoDB" id="9760364at2"/>
<dbReference type="SUPFAM" id="SSF81665">
    <property type="entry name" value="Calcium ATPase, transmembrane domain M"/>
    <property type="match status" value="1"/>
</dbReference>
<dbReference type="NCBIfam" id="TIGR01494">
    <property type="entry name" value="ATPase_P-type"/>
    <property type="match status" value="4"/>
</dbReference>
<comment type="catalytic activity">
    <reaction evidence="16">
        <text>Ca(2+)(in) + ATP + H2O = Ca(2+)(out) + ADP + phosphate + H(+)</text>
        <dbReference type="Rhea" id="RHEA:18105"/>
        <dbReference type="ChEBI" id="CHEBI:15377"/>
        <dbReference type="ChEBI" id="CHEBI:15378"/>
        <dbReference type="ChEBI" id="CHEBI:29108"/>
        <dbReference type="ChEBI" id="CHEBI:30616"/>
        <dbReference type="ChEBI" id="CHEBI:43474"/>
        <dbReference type="ChEBI" id="CHEBI:456216"/>
        <dbReference type="EC" id="7.2.2.10"/>
    </reaction>
</comment>
<evidence type="ECO:0000256" key="15">
    <source>
        <dbReference type="ARBA" id="ARBA00023136"/>
    </source>
</evidence>
<dbReference type="InterPro" id="IPR036412">
    <property type="entry name" value="HAD-like_sf"/>
</dbReference>
<dbReference type="EMBL" id="WSLF01000005">
    <property type="protein sequence ID" value="KAE9634476.1"/>
    <property type="molecule type" value="Genomic_DNA"/>
</dbReference>
<evidence type="ECO:0000256" key="9">
    <source>
        <dbReference type="ARBA" id="ARBA00022741"/>
    </source>
</evidence>
<comment type="similarity">
    <text evidence="2">Belongs to the cation transport ATPase (P-type) (TC 3.A.3) family. Type IIA subfamily.</text>
</comment>
<evidence type="ECO:0000313" key="20">
    <source>
        <dbReference type="Proteomes" id="UP000483018"/>
    </source>
</evidence>
<dbReference type="InterPro" id="IPR044492">
    <property type="entry name" value="P_typ_ATPase_HD_dom"/>
</dbReference>
<evidence type="ECO:0000256" key="3">
    <source>
        <dbReference type="ARBA" id="ARBA00012790"/>
    </source>
</evidence>
<keyword evidence="9" id="KW-0547">Nucleotide-binding</keyword>
<dbReference type="InterPro" id="IPR023214">
    <property type="entry name" value="HAD_sf"/>
</dbReference>
<keyword evidence="4" id="KW-0813">Transport</keyword>
<feature type="transmembrane region" description="Helical" evidence="17">
    <location>
        <begin position="717"/>
        <end position="738"/>
    </location>
</feature>
<name>A0A7C8LER4_9FIRM</name>
<dbReference type="PRINTS" id="PR00119">
    <property type="entry name" value="CATATPASE"/>
</dbReference>
<evidence type="ECO:0000259" key="18">
    <source>
        <dbReference type="SMART" id="SM00831"/>
    </source>
</evidence>
<keyword evidence="11" id="KW-0067">ATP-binding</keyword>
<protein>
    <recommendedName>
        <fullName evidence="3">P-type Ca(2+) transporter</fullName>
        <ecNumber evidence="3">7.2.2.10</ecNumber>
    </recommendedName>
</protein>
<feature type="transmembrane region" description="Helical" evidence="17">
    <location>
        <begin position="828"/>
        <end position="851"/>
    </location>
</feature>
<keyword evidence="6" id="KW-0109">Calcium transport</keyword>
<dbReference type="SUPFAM" id="SSF81660">
    <property type="entry name" value="Metal cation-transporting ATPase, ATP-binding domain N"/>
    <property type="match status" value="1"/>
</dbReference>
<dbReference type="SFLD" id="SFLDG00002">
    <property type="entry name" value="C1.7:_P-type_atpase_like"/>
    <property type="match status" value="1"/>
</dbReference>
<dbReference type="Pfam" id="PF00690">
    <property type="entry name" value="Cation_ATPase_N"/>
    <property type="match status" value="1"/>
</dbReference>
<feature type="transmembrane region" description="Helical" evidence="17">
    <location>
        <begin position="57"/>
        <end position="75"/>
    </location>
</feature>
<evidence type="ECO:0000256" key="11">
    <source>
        <dbReference type="ARBA" id="ARBA00022840"/>
    </source>
</evidence>
<keyword evidence="20" id="KW-1185">Reference proteome</keyword>
<feature type="transmembrane region" description="Helical" evidence="17">
    <location>
        <begin position="797"/>
        <end position="816"/>
    </location>
</feature>
<reference evidence="19 20" key="1">
    <citation type="submission" date="2019-12" db="EMBL/GenBank/DDBJ databases">
        <title>Defluviitalea raffinosedens, isolated from a biogas fermenter, genome sequencing and characterization.</title>
        <authorList>
            <person name="Rettenmaier R."/>
            <person name="Schneider M."/>
            <person name="Neuhaus K."/>
            <person name="Liebl W."/>
            <person name="Zverlov V."/>
        </authorList>
    </citation>
    <scope>NUCLEOTIDE SEQUENCE [LARGE SCALE GENOMIC DNA]</scope>
    <source>
        <strain evidence="19 20">249c-K6</strain>
    </source>
</reference>
<accession>A0A7C8LER4</accession>
<evidence type="ECO:0000256" key="8">
    <source>
        <dbReference type="ARBA" id="ARBA00022723"/>
    </source>
</evidence>
<dbReference type="Gene3D" id="2.70.150.10">
    <property type="entry name" value="Calcium-transporting ATPase, cytoplasmic transduction domain A"/>
    <property type="match status" value="1"/>
</dbReference>
<comment type="caution">
    <text evidence="19">The sequence shown here is derived from an EMBL/GenBank/DDBJ whole genome shotgun (WGS) entry which is preliminary data.</text>
</comment>